<organism evidence="1 2">
    <name type="scientific">Pterulicium gracile</name>
    <dbReference type="NCBI Taxonomy" id="1884261"/>
    <lineage>
        <taxon>Eukaryota</taxon>
        <taxon>Fungi</taxon>
        <taxon>Dikarya</taxon>
        <taxon>Basidiomycota</taxon>
        <taxon>Agaricomycotina</taxon>
        <taxon>Agaricomycetes</taxon>
        <taxon>Agaricomycetidae</taxon>
        <taxon>Agaricales</taxon>
        <taxon>Pleurotineae</taxon>
        <taxon>Pterulaceae</taxon>
        <taxon>Pterulicium</taxon>
    </lineage>
</organism>
<dbReference type="Proteomes" id="UP000305067">
    <property type="component" value="Unassembled WGS sequence"/>
</dbReference>
<evidence type="ECO:0000313" key="1">
    <source>
        <dbReference type="EMBL" id="TFK95105.1"/>
    </source>
</evidence>
<accession>A0A5C3PZ27</accession>
<dbReference type="AlphaFoldDB" id="A0A5C3PZ27"/>
<keyword evidence="2" id="KW-1185">Reference proteome</keyword>
<proteinExistence type="predicted"/>
<gene>
    <name evidence="1" type="ORF">BDV98DRAFT_578332</name>
</gene>
<protein>
    <submittedName>
        <fullName evidence="1">Uncharacterized protein</fullName>
    </submittedName>
</protein>
<evidence type="ECO:0000313" key="2">
    <source>
        <dbReference type="Proteomes" id="UP000305067"/>
    </source>
</evidence>
<dbReference type="EMBL" id="ML178950">
    <property type="protein sequence ID" value="TFK95105.1"/>
    <property type="molecule type" value="Genomic_DNA"/>
</dbReference>
<name>A0A5C3PZ27_9AGAR</name>
<sequence length="59" mass="6687">MVPLRPGWQRWAGMGTAPRRQGKAVFVCRFLGSHSTPSELFSILRVRSHCPVVRRLLLA</sequence>
<reference evidence="1 2" key="1">
    <citation type="journal article" date="2019" name="Nat. Ecol. Evol.">
        <title>Megaphylogeny resolves global patterns of mushroom evolution.</title>
        <authorList>
            <person name="Varga T."/>
            <person name="Krizsan K."/>
            <person name="Foldi C."/>
            <person name="Dima B."/>
            <person name="Sanchez-Garcia M."/>
            <person name="Sanchez-Ramirez S."/>
            <person name="Szollosi G.J."/>
            <person name="Szarkandi J.G."/>
            <person name="Papp V."/>
            <person name="Albert L."/>
            <person name="Andreopoulos W."/>
            <person name="Angelini C."/>
            <person name="Antonin V."/>
            <person name="Barry K.W."/>
            <person name="Bougher N.L."/>
            <person name="Buchanan P."/>
            <person name="Buyck B."/>
            <person name="Bense V."/>
            <person name="Catcheside P."/>
            <person name="Chovatia M."/>
            <person name="Cooper J."/>
            <person name="Damon W."/>
            <person name="Desjardin D."/>
            <person name="Finy P."/>
            <person name="Geml J."/>
            <person name="Haridas S."/>
            <person name="Hughes K."/>
            <person name="Justo A."/>
            <person name="Karasinski D."/>
            <person name="Kautmanova I."/>
            <person name="Kiss B."/>
            <person name="Kocsube S."/>
            <person name="Kotiranta H."/>
            <person name="LaButti K.M."/>
            <person name="Lechner B.E."/>
            <person name="Liimatainen K."/>
            <person name="Lipzen A."/>
            <person name="Lukacs Z."/>
            <person name="Mihaltcheva S."/>
            <person name="Morgado L.N."/>
            <person name="Niskanen T."/>
            <person name="Noordeloos M.E."/>
            <person name="Ohm R.A."/>
            <person name="Ortiz-Santana B."/>
            <person name="Ovrebo C."/>
            <person name="Racz N."/>
            <person name="Riley R."/>
            <person name="Savchenko A."/>
            <person name="Shiryaev A."/>
            <person name="Soop K."/>
            <person name="Spirin V."/>
            <person name="Szebenyi C."/>
            <person name="Tomsovsky M."/>
            <person name="Tulloss R.E."/>
            <person name="Uehling J."/>
            <person name="Grigoriev I.V."/>
            <person name="Vagvolgyi C."/>
            <person name="Papp T."/>
            <person name="Martin F.M."/>
            <person name="Miettinen O."/>
            <person name="Hibbett D.S."/>
            <person name="Nagy L.G."/>
        </authorList>
    </citation>
    <scope>NUCLEOTIDE SEQUENCE [LARGE SCALE GENOMIC DNA]</scope>
    <source>
        <strain evidence="1 2">CBS 309.79</strain>
    </source>
</reference>